<keyword evidence="6" id="KW-1185">Reference proteome</keyword>
<sequence>MTRSRARLRFRTVAAILLALTIGFASAVPASAHVRVSSTDAVQGGYGVLTFRVPTESDTASTVGLIITLPSDTPISSVSTQPVPGWTATRTVKKLTQPITTDDGEIDSYISKITWKADAPRYGIKPGEFGQFSISAGPLPKTASIAFPTVQRYSDGSSVAWDEIASGSSAEPEHPAPTITLSSGATPTATSSPQPTDQPSDNNTDWLSSIAVGLAAVAVIISAIALLRSRRRD</sequence>
<protein>
    <submittedName>
        <fullName evidence="5">YcnI family protein</fullName>
    </submittedName>
</protein>
<feature type="chain" id="PRO_5038447010" evidence="3">
    <location>
        <begin position="28"/>
        <end position="233"/>
    </location>
</feature>
<evidence type="ECO:0000256" key="2">
    <source>
        <dbReference type="SAM" id="Phobius"/>
    </source>
</evidence>
<proteinExistence type="predicted"/>
<evidence type="ECO:0000313" key="6">
    <source>
        <dbReference type="Proteomes" id="UP000319263"/>
    </source>
</evidence>
<dbReference type="EMBL" id="CP041692">
    <property type="protein sequence ID" value="QDP96419.1"/>
    <property type="molecule type" value="Genomic_DNA"/>
</dbReference>
<dbReference type="InterPro" id="IPR038507">
    <property type="entry name" value="YcnI-like_sf"/>
</dbReference>
<dbReference type="Proteomes" id="UP000319263">
    <property type="component" value="Chromosome"/>
</dbReference>
<feature type="region of interest" description="Disordered" evidence="1">
    <location>
        <begin position="165"/>
        <end position="204"/>
    </location>
</feature>
<keyword evidence="3" id="KW-0732">Signal</keyword>
<feature type="signal peptide" evidence="3">
    <location>
        <begin position="1"/>
        <end position="27"/>
    </location>
</feature>
<reference evidence="5 6" key="1">
    <citation type="submission" date="2019-07" db="EMBL/GenBank/DDBJ databases">
        <title>Microlunatus dokdonensis sp. nov. isolated from the rhizospheric soil of the wild plant Elymus tsukushiensis.</title>
        <authorList>
            <person name="Ghim S.-Y."/>
            <person name="Hwang Y.-J."/>
            <person name="Son J.-S."/>
            <person name="Shin J.-H."/>
        </authorList>
    </citation>
    <scope>NUCLEOTIDE SEQUENCE [LARGE SCALE GENOMIC DNA]</scope>
    <source>
        <strain evidence="5 6">KUDC0627</strain>
    </source>
</reference>
<dbReference type="CDD" id="cd08545">
    <property type="entry name" value="YcnI_like"/>
    <property type="match status" value="1"/>
</dbReference>
<feature type="transmembrane region" description="Helical" evidence="2">
    <location>
        <begin position="206"/>
        <end position="227"/>
    </location>
</feature>
<dbReference type="InterPro" id="IPR012533">
    <property type="entry name" value="YcnI-copper_dom"/>
</dbReference>
<name>A0A516PZ12_9ACTN</name>
<organism evidence="5 6">
    <name type="scientific">Microlunatus elymi</name>
    <dbReference type="NCBI Taxonomy" id="2596828"/>
    <lineage>
        <taxon>Bacteria</taxon>
        <taxon>Bacillati</taxon>
        <taxon>Actinomycetota</taxon>
        <taxon>Actinomycetes</taxon>
        <taxon>Propionibacteriales</taxon>
        <taxon>Propionibacteriaceae</taxon>
        <taxon>Microlunatus</taxon>
    </lineage>
</organism>
<feature type="domain" description="YncI copper-binding" evidence="4">
    <location>
        <begin position="33"/>
        <end position="181"/>
    </location>
</feature>
<gene>
    <name evidence="5" type="ORF">FOE78_11350</name>
</gene>
<dbReference type="AlphaFoldDB" id="A0A516PZ12"/>
<evidence type="ECO:0000256" key="1">
    <source>
        <dbReference type="SAM" id="MobiDB-lite"/>
    </source>
</evidence>
<keyword evidence="2" id="KW-0472">Membrane</keyword>
<dbReference type="OrthoDB" id="9810871at2"/>
<evidence type="ECO:0000256" key="3">
    <source>
        <dbReference type="SAM" id="SignalP"/>
    </source>
</evidence>
<dbReference type="Pfam" id="PF07987">
    <property type="entry name" value="DUF1775"/>
    <property type="match status" value="1"/>
</dbReference>
<feature type="compositionally biased region" description="Low complexity" evidence="1">
    <location>
        <begin position="182"/>
        <end position="204"/>
    </location>
</feature>
<evidence type="ECO:0000259" key="4">
    <source>
        <dbReference type="Pfam" id="PF07987"/>
    </source>
</evidence>
<accession>A0A516PZ12</accession>
<keyword evidence="2" id="KW-0812">Transmembrane</keyword>
<evidence type="ECO:0000313" key="5">
    <source>
        <dbReference type="EMBL" id="QDP96419.1"/>
    </source>
</evidence>
<dbReference type="Gene3D" id="2.60.40.2230">
    <property type="entry name" value="Uncharacterised protein YcnI-like PF07987, DUF1775"/>
    <property type="match status" value="1"/>
</dbReference>
<dbReference type="KEGG" id="mik:FOE78_11350"/>
<keyword evidence="2" id="KW-1133">Transmembrane helix</keyword>